<evidence type="ECO:0000256" key="4">
    <source>
        <dbReference type="ARBA" id="ARBA00022989"/>
    </source>
</evidence>
<evidence type="ECO:0000256" key="6">
    <source>
        <dbReference type="SAM" id="Phobius"/>
    </source>
</evidence>
<sequence>MSLYYKYYLEIKNRFILVFISWLSLLTICYIYKEPLLFTLMSFSTHSKLLNTKPYFIFTNVTEIFYVYLELVLFIANQISLFIICYHILMFLALGLYDTELNKLKFAFKFFVIAWVGTIILLYKFVIPFSWSFFLSFQQNSQTVQPISFLFEAKIEEYFSYLKSLYYICLVNSQFLAIVTFFLASLSEKLKKIKTLRKLFYLIFIIFSTITTPPDVISQIIMSGFLVVTYEAIVFIQYLKTSMVTN</sequence>
<feature type="transmembrane region" description="Helical" evidence="6">
    <location>
        <begin position="198"/>
        <end position="214"/>
    </location>
</feature>
<evidence type="ECO:0000256" key="1">
    <source>
        <dbReference type="ARBA" id="ARBA00004141"/>
    </source>
</evidence>
<dbReference type="InterPro" id="IPR002033">
    <property type="entry name" value="TatC"/>
</dbReference>
<feature type="transmembrane region" description="Helical" evidence="6">
    <location>
        <begin position="65"/>
        <end position="94"/>
    </location>
</feature>
<dbReference type="PANTHER" id="PTHR30371:SF0">
    <property type="entry name" value="SEC-INDEPENDENT PROTEIN TRANSLOCASE PROTEIN TATC, CHLOROPLASTIC-RELATED"/>
    <property type="match status" value="1"/>
</dbReference>
<dbReference type="PANTHER" id="PTHR30371">
    <property type="entry name" value="SEC-INDEPENDENT PROTEIN TRANSLOCASE PROTEIN TATC"/>
    <property type="match status" value="1"/>
</dbReference>
<dbReference type="RefSeq" id="YP_010134116.1">
    <property type="nucleotide sequence ID" value="NC_056792.1"/>
</dbReference>
<proteinExistence type="inferred from homology"/>
<feature type="transmembrane region" description="Helical" evidence="6">
    <location>
        <begin position="165"/>
        <end position="186"/>
    </location>
</feature>
<dbReference type="EMBL" id="MT383643">
    <property type="protein sequence ID" value="QWM93606.1"/>
    <property type="molecule type" value="Genomic_DNA"/>
</dbReference>
<protein>
    <submittedName>
        <fullName evidence="7">SecY-independant transporter protein</fullName>
    </submittedName>
</protein>
<dbReference type="GO" id="GO:0043953">
    <property type="term" value="P:protein transport by the Tat complex"/>
    <property type="evidence" value="ECO:0007669"/>
    <property type="project" value="TreeGrafter"/>
</dbReference>
<comment type="similarity">
    <text evidence="2">Belongs to the TatC family.</text>
</comment>
<accession>A0A8F0WGY3</accession>
<dbReference type="GeneID" id="67123816"/>
<name>A0A8F0WGY3_9STRA</name>
<reference evidence="7" key="1">
    <citation type="journal article" date="2021" name="Ecol Indic">
        <title>Morphological and molecular identification reveals that waters from an isolated oasis in Tamanrasset (extreme South of Algerian Sahara) are colonized by opportunistic and pollution-tolerant diatom species.</title>
        <authorList>
            <person name="Gastineau R."/>
            <person name="Hamedi C."/>
            <person name="Baba Hamed M.B."/>
            <person name="Abi-Ayad S.-M.E.-A."/>
            <person name="Bak M."/>
            <person name="Lemieux C."/>
            <person name="Turmel M."/>
            <person name="Dobosz S."/>
            <person name="Wrobel R.J."/>
            <person name="Kierzek A."/>
            <person name="Lange-Bertalot H."/>
            <person name="Witkowski A."/>
        </authorList>
    </citation>
    <scope>NUCLEOTIDE SEQUENCE</scope>
    <source>
        <strain evidence="7">SZCZR1825</strain>
    </source>
</reference>
<geneLocation type="mitochondrion" evidence="7"/>
<dbReference type="GO" id="GO:0033281">
    <property type="term" value="C:TAT protein transport complex"/>
    <property type="evidence" value="ECO:0007669"/>
    <property type="project" value="TreeGrafter"/>
</dbReference>
<organism evidence="7">
    <name type="scientific">Tryblionella apiculata</name>
    <dbReference type="NCBI Taxonomy" id="1003145"/>
    <lineage>
        <taxon>Eukaryota</taxon>
        <taxon>Sar</taxon>
        <taxon>Stramenopiles</taxon>
        <taxon>Ochrophyta</taxon>
        <taxon>Bacillariophyta</taxon>
        <taxon>Bacillariophyceae</taxon>
        <taxon>Bacillariophycidae</taxon>
        <taxon>Bacillariales</taxon>
        <taxon>Bacillariaceae</taxon>
        <taxon>Tryblionella</taxon>
    </lineage>
</organism>
<keyword evidence="4 6" id="KW-1133">Transmembrane helix</keyword>
<dbReference type="GO" id="GO:0065002">
    <property type="term" value="P:intracellular protein transmembrane transport"/>
    <property type="evidence" value="ECO:0007669"/>
    <property type="project" value="TreeGrafter"/>
</dbReference>
<dbReference type="Pfam" id="PF00902">
    <property type="entry name" value="TatC"/>
    <property type="match status" value="1"/>
</dbReference>
<feature type="transmembrane region" description="Helical" evidence="6">
    <location>
        <begin position="15"/>
        <end position="33"/>
    </location>
</feature>
<evidence type="ECO:0000256" key="3">
    <source>
        <dbReference type="ARBA" id="ARBA00022692"/>
    </source>
</evidence>
<keyword evidence="7" id="KW-0496">Mitochondrion</keyword>
<dbReference type="AlphaFoldDB" id="A0A8F0WGY3"/>
<dbReference type="GO" id="GO:0009977">
    <property type="term" value="F:proton motive force dependent protein transmembrane transporter activity"/>
    <property type="evidence" value="ECO:0007669"/>
    <property type="project" value="TreeGrafter"/>
</dbReference>
<feature type="transmembrane region" description="Helical" evidence="6">
    <location>
        <begin position="220"/>
        <end position="239"/>
    </location>
</feature>
<evidence type="ECO:0000313" key="7">
    <source>
        <dbReference type="EMBL" id="QWM93606.1"/>
    </source>
</evidence>
<gene>
    <name evidence="7" type="primary">tatC</name>
</gene>
<evidence type="ECO:0000256" key="5">
    <source>
        <dbReference type="ARBA" id="ARBA00023136"/>
    </source>
</evidence>
<keyword evidence="3 6" id="KW-0812">Transmembrane</keyword>
<comment type="subcellular location">
    <subcellularLocation>
        <location evidence="1">Membrane</location>
        <topology evidence="1">Multi-pass membrane protein</topology>
    </subcellularLocation>
</comment>
<keyword evidence="5 6" id="KW-0472">Membrane</keyword>
<feature type="transmembrane region" description="Helical" evidence="6">
    <location>
        <begin position="106"/>
        <end position="127"/>
    </location>
</feature>
<evidence type="ECO:0000256" key="2">
    <source>
        <dbReference type="ARBA" id="ARBA00008882"/>
    </source>
</evidence>